<reference evidence="2" key="2">
    <citation type="submission" date="2015-08" db="UniProtKB">
        <authorList>
            <consortium name="WormBaseParasite"/>
        </authorList>
    </citation>
    <scope>IDENTIFICATION</scope>
</reference>
<name>A0A0K0F4S0_STRVS</name>
<dbReference type="Proteomes" id="UP000035680">
    <property type="component" value="Unassembled WGS sequence"/>
</dbReference>
<reference evidence="1" key="1">
    <citation type="submission" date="2014-07" db="EMBL/GenBank/DDBJ databases">
        <authorList>
            <person name="Martin A.A"/>
            <person name="De Silva N."/>
        </authorList>
    </citation>
    <scope>NUCLEOTIDE SEQUENCE</scope>
</reference>
<proteinExistence type="predicted"/>
<dbReference type="AlphaFoldDB" id="A0A0K0F4S0"/>
<evidence type="ECO:0000313" key="1">
    <source>
        <dbReference type="Proteomes" id="UP000035680"/>
    </source>
</evidence>
<sequence length="69" mass="8340">MKSIWVLKGRMNEREGRIGRNRIRDYCRLVTKSFIDKFFEHQEPKIRYSLLNSSTLTIKSLELDDSKKY</sequence>
<dbReference type="WBParaSite" id="SVE_0381000.1">
    <property type="protein sequence ID" value="SVE_0381000.1"/>
    <property type="gene ID" value="SVE_0381000"/>
</dbReference>
<protein>
    <submittedName>
        <fullName evidence="2">Transposase</fullName>
    </submittedName>
</protein>
<organism evidence="1 2">
    <name type="scientific">Strongyloides venezuelensis</name>
    <name type="common">Threadworm</name>
    <dbReference type="NCBI Taxonomy" id="75913"/>
    <lineage>
        <taxon>Eukaryota</taxon>
        <taxon>Metazoa</taxon>
        <taxon>Ecdysozoa</taxon>
        <taxon>Nematoda</taxon>
        <taxon>Chromadorea</taxon>
        <taxon>Rhabditida</taxon>
        <taxon>Tylenchina</taxon>
        <taxon>Panagrolaimomorpha</taxon>
        <taxon>Strongyloidoidea</taxon>
        <taxon>Strongyloididae</taxon>
        <taxon>Strongyloides</taxon>
    </lineage>
</organism>
<evidence type="ECO:0000313" key="2">
    <source>
        <dbReference type="WBParaSite" id="SVE_0381000.1"/>
    </source>
</evidence>
<keyword evidence="1" id="KW-1185">Reference proteome</keyword>
<accession>A0A0K0F4S0</accession>